<dbReference type="EC" id="1.11.1.24" evidence="6"/>
<dbReference type="OrthoDB" id="9781543at2"/>
<dbReference type="CDD" id="cd03014">
    <property type="entry name" value="PRX_Atyp2cys"/>
    <property type="match status" value="1"/>
</dbReference>
<proteinExistence type="inferred from homology"/>
<feature type="active site" description="Cysteine sulfenic acid (-SOH) intermediate" evidence="6">
    <location>
        <position position="64"/>
    </location>
</feature>
<evidence type="ECO:0000259" key="7">
    <source>
        <dbReference type="PROSITE" id="PS51352"/>
    </source>
</evidence>
<sequence length="171" mass="18496">MEKRTGVITFAGNPMTLVGKEVKVGDAAPDFTVLDNGLAAKSLKDFEGKVKIISVVPSLDTGVCDAQTRWFNKEATELSNDVVVLTISMDLPFAQKRWCGAAGVENVVTLSDHKDASFGEAYGFLIEELRLLTRGIVVIGKDDKVAYVEYVPEVTQAVNFDAAVDAVKKLI</sequence>
<evidence type="ECO:0000256" key="6">
    <source>
        <dbReference type="HAMAP-Rule" id="MF_00269"/>
    </source>
</evidence>
<evidence type="ECO:0000256" key="3">
    <source>
        <dbReference type="ARBA" id="ARBA00023002"/>
    </source>
</evidence>
<comment type="similarity">
    <text evidence="6">Belongs to the peroxiredoxin family. Tpx subfamily.</text>
</comment>
<dbReference type="InterPro" id="IPR013740">
    <property type="entry name" value="Redoxin"/>
</dbReference>
<name>A0A380NJ06_9FIRM</name>
<dbReference type="PROSITE" id="PS01265">
    <property type="entry name" value="TPX"/>
    <property type="match status" value="1"/>
</dbReference>
<protein>
    <recommendedName>
        <fullName evidence="6">Thiol peroxidase</fullName>
        <shortName evidence="6">Tpx</shortName>
        <ecNumber evidence="6">1.11.1.24</ecNumber>
    </recommendedName>
    <alternativeName>
        <fullName evidence="6">Peroxiredoxin tpx</fullName>
        <shortName evidence="6">Prx</shortName>
    </alternativeName>
    <alternativeName>
        <fullName evidence="6">Thioredoxin peroxidase</fullName>
    </alternativeName>
    <alternativeName>
        <fullName evidence="6">Thioredoxin-dependent peroxiredoxin</fullName>
    </alternativeName>
</protein>
<dbReference type="InterPro" id="IPR013766">
    <property type="entry name" value="Thioredoxin_domain"/>
</dbReference>
<gene>
    <name evidence="6 8" type="primary">tpx</name>
    <name evidence="8" type="ORF">NCTC12020_00443</name>
</gene>
<evidence type="ECO:0000256" key="1">
    <source>
        <dbReference type="ARBA" id="ARBA00022559"/>
    </source>
</evidence>
<evidence type="ECO:0000256" key="5">
    <source>
        <dbReference type="ARBA" id="ARBA00023284"/>
    </source>
</evidence>
<dbReference type="InterPro" id="IPR018219">
    <property type="entry name" value="Tpx_CS"/>
</dbReference>
<comment type="subunit">
    <text evidence="6">Homodimer.</text>
</comment>
<dbReference type="EMBL" id="UHIO01000001">
    <property type="protein sequence ID" value="SUP40959.1"/>
    <property type="molecule type" value="Genomic_DNA"/>
</dbReference>
<dbReference type="GO" id="GO:0008379">
    <property type="term" value="F:thioredoxin peroxidase activity"/>
    <property type="evidence" value="ECO:0007669"/>
    <property type="project" value="UniProtKB-UniRule"/>
</dbReference>
<keyword evidence="1 6" id="KW-0575">Peroxidase</keyword>
<evidence type="ECO:0000256" key="2">
    <source>
        <dbReference type="ARBA" id="ARBA00022862"/>
    </source>
</evidence>
<dbReference type="Proteomes" id="UP000255367">
    <property type="component" value="Unassembled WGS sequence"/>
</dbReference>
<keyword evidence="3 6" id="KW-0560">Oxidoreductase</keyword>
<dbReference type="SUPFAM" id="SSF52833">
    <property type="entry name" value="Thioredoxin-like"/>
    <property type="match status" value="1"/>
</dbReference>
<evidence type="ECO:0000313" key="8">
    <source>
        <dbReference type="EMBL" id="SUP40959.1"/>
    </source>
</evidence>
<comment type="catalytic activity">
    <reaction evidence="6">
        <text>a hydroperoxide + [thioredoxin]-dithiol = an alcohol + [thioredoxin]-disulfide + H2O</text>
        <dbReference type="Rhea" id="RHEA:62620"/>
        <dbReference type="Rhea" id="RHEA-COMP:10698"/>
        <dbReference type="Rhea" id="RHEA-COMP:10700"/>
        <dbReference type="ChEBI" id="CHEBI:15377"/>
        <dbReference type="ChEBI" id="CHEBI:29950"/>
        <dbReference type="ChEBI" id="CHEBI:30879"/>
        <dbReference type="ChEBI" id="CHEBI:35924"/>
        <dbReference type="ChEBI" id="CHEBI:50058"/>
        <dbReference type="EC" id="1.11.1.24"/>
    </reaction>
</comment>
<keyword evidence="9" id="KW-1185">Reference proteome</keyword>
<dbReference type="PANTHER" id="PTHR43110">
    <property type="entry name" value="THIOL PEROXIDASE"/>
    <property type="match status" value="1"/>
</dbReference>
<keyword evidence="2 6" id="KW-0049">Antioxidant</keyword>
<evidence type="ECO:0000256" key="4">
    <source>
        <dbReference type="ARBA" id="ARBA00023157"/>
    </source>
</evidence>
<accession>A0A380NJ06</accession>
<organism evidence="8 9">
    <name type="scientific">Veillonella criceti</name>
    <dbReference type="NCBI Taxonomy" id="103891"/>
    <lineage>
        <taxon>Bacteria</taxon>
        <taxon>Bacillati</taxon>
        <taxon>Bacillota</taxon>
        <taxon>Negativicutes</taxon>
        <taxon>Veillonellales</taxon>
        <taxon>Veillonellaceae</taxon>
        <taxon>Veillonella</taxon>
    </lineage>
</organism>
<evidence type="ECO:0000313" key="9">
    <source>
        <dbReference type="Proteomes" id="UP000255367"/>
    </source>
</evidence>
<comment type="function">
    <text evidence="6">Thiol-specific peroxidase that catalyzes the reduction of hydrogen peroxide and organic hydroperoxides to water and alcohols, respectively. Plays a role in cell protection against oxidative stress by detoxifying peroxides.</text>
</comment>
<dbReference type="InterPro" id="IPR036249">
    <property type="entry name" value="Thioredoxin-like_sf"/>
</dbReference>
<dbReference type="PANTHER" id="PTHR43110:SF1">
    <property type="entry name" value="THIOL PEROXIDASE"/>
    <property type="match status" value="1"/>
</dbReference>
<dbReference type="Pfam" id="PF08534">
    <property type="entry name" value="Redoxin"/>
    <property type="match status" value="1"/>
</dbReference>
<feature type="domain" description="Thioredoxin" evidence="7">
    <location>
        <begin position="22"/>
        <end position="171"/>
    </location>
</feature>
<dbReference type="HAMAP" id="MF_00269">
    <property type="entry name" value="Tpx"/>
    <property type="match status" value="1"/>
</dbReference>
<dbReference type="RefSeq" id="WP_115309691.1">
    <property type="nucleotide sequence ID" value="NZ_UHIO01000001.1"/>
</dbReference>
<dbReference type="NCBIfam" id="NF001808">
    <property type="entry name" value="PRK00522.1"/>
    <property type="match status" value="1"/>
</dbReference>
<dbReference type="PROSITE" id="PS51352">
    <property type="entry name" value="THIOREDOXIN_2"/>
    <property type="match status" value="1"/>
</dbReference>
<comment type="caution">
    <text evidence="6">Lacks conserved residue(s) required for the propagation of feature annotation.</text>
</comment>
<keyword evidence="5 6" id="KW-0676">Redox-active center</keyword>
<dbReference type="Gene3D" id="3.40.30.10">
    <property type="entry name" value="Glutaredoxin"/>
    <property type="match status" value="1"/>
</dbReference>
<reference evidence="8 9" key="1">
    <citation type="submission" date="2018-06" db="EMBL/GenBank/DDBJ databases">
        <authorList>
            <consortium name="Pathogen Informatics"/>
            <person name="Doyle S."/>
        </authorList>
    </citation>
    <scope>NUCLEOTIDE SEQUENCE [LARGE SCALE GENOMIC DNA]</scope>
    <source>
        <strain evidence="8 9">NCTC12020</strain>
    </source>
</reference>
<dbReference type="AlphaFoldDB" id="A0A380NJ06"/>
<dbReference type="InterPro" id="IPR050455">
    <property type="entry name" value="Tpx_Peroxidase_subfamily"/>
</dbReference>
<keyword evidence="4" id="KW-1015">Disulfide bond</keyword>
<dbReference type="InterPro" id="IPR002065">
    <property type="entry name" value="TPX"/>
</dbReference>